<gene>
    <name evidence="1" type="ORF">ACHMWK_21935</name>
</gene>
<evidence type="ECO:0000313" key="1">
    <source>
        <dbReference type="EMBL" id="MFH6568619.1"/>
    </source>
</evidence>
<name>A0ABW7M5L6_9PSED</name>
<dbReference type="RefSeq" id="WP_395247578.1">
    <property type="nucleotide sequence ID" value="NZ_JBINXA010000015.1"/>
</dbReference>
<protein>
    <submittedName>
        <fullName evidence="1">Uncharacterized protein</fullName>
    </submittedName>
</protein>
<comment type="caution">
    <text evidence="1">The sequence shown here is derived from an EMBL/GenBank/DDBJ whole genome shotgun (WGS) entry which is preliminary data.</text>
</comment>
<accession>A0ABW7M5L6</accession>
<reference evidence="1 2" key="1">
    <citation type="submission" date="2024-10" db="EMBL/GenBank/DDBJ databases">
        <title>Aeromonas and Pseudomonas from the Cagarras Archipelago, Rio de Janeiro, Brazil.</title>
        <authorList>
            <person name="Canellas A.L.B."/>
            <person name="Laport M.S."/>
        </authorList>
    </citation>
    <scope>NUCLEOTIDE SEQUENCE [LARGE SCALE GENOMIC DNA]</scope>
    <source>
        <strain evidence="1 2">CPF-4</strain>
    </source>
</reference>
<dbReference type="Proteomes" id="UP001609821">
    <property type="component" value="Unassembled WGS sequence"/>
</dbReference>
<dbReference type="EMBL" id="JBINXB010000047">
    <property type="protein sequence ID" value="MFH6568619.1"/>
    <property type="molecule type" value="Genomic_DNA"/>
</dbReference>
<proteinExistence type="predicted"/>
<organism evidence="1 2">
    <name type="scientific">Pseudomonas kulmbachensis</name>
    <dbReference type="NCBI Taxonomy" id="3043408"/>
    <lineage>
        <taxon>Bacteria</taxon>
        <taxon>Pseudomonadati</taxon>
        <taxon>Pseudomonadota</taxon>
        <taxon>Gammaproteobacteria</taxon>
        <taxon>Pseudomonadales</taxon>
        <taxon>Pseudomonadaceae</taxon>
        <taxon>Pseudomonas</taxon>
    </lineage>
</organism>
<keyword evidence="2" id="KW-1185">Reference proteome</keyword>
<sequence length="61" mass="6963">MSGLSDDFLLLSGGSMPQKLFSQPRKELETQAIQDLASLLSIYKIIKQKKSHTKQKAREHY</sequence>
<evidence type="ECO:0000313" key="2">
    <source>
        <dbReference type="Proteomes" id="UP001609821"/>
    </source>
</evidence>